<evidence type="ECO:0000313" key="1">
    <source>
        <dbReference type="EMBL" id="QJW94650.1"/>
    </source>
</evidence>
<dbReference type="AlphaFoldDB" id="A0A6M5YMS0"/>
<keyword evidence="2" id="KW-1185">Reference proteome</keyword>
<protein>
    <submittedName>
        <fullName evidence="1">Uncharacterized protein</fullName>
    </submittedName>
</protein>
<gene>
    <name evidence="1" type="ORF">FTUN_2172</name>
</gene>
<dbReference type="EMBL" id="CP053452">
    <property type="protein sequence ID" value="QJW94650.1"/>
    <property type="molecule type" value="Genomic_DNA"/>
</dbReference>
<dbReference type="KEGG" id="ftj:FTUN_2172"/>
<accession>A0A6M5YMS0</accession>
<name>A0A6M5YMS0_9BACT</name>
<dbReference type="RefSeq" id="WP_261361916.1">
    <property type="nucleotide sequence ID" value="NZ_CP053452.2"/>
</dbReference>
<evidence type="ECO:0000313" key="2">
    <source>
        <dbReference type="Proteomes" id="UP000503447"/>
    </source>
</evidence>
<sequence length="44" mass="5007">MRSTQTSRDASCRSISWNRRSKLATPRRSRAPLAADLLREMSAD</sequence>
<dbReference type="Proteomes" id="UP000503447">
    <property type="component" value="Chromosome"/>
</dbReference>
<organism evidence="1 2">
    <name type="scientific">Frigoriglobus tundricola</name>
    <dbReference type="NCBI Taxonomy" id="2774151"/>
    <lineage>
        <taxon>Bacteria</taxon>
        <taxon>Pseudomonadati</taxon>
        <taxon>Planctomycetota</taxon>
        <taxon>Planctomycetia</taxon>
        <taxon>Gemmatales</taxon>
        <taxon>Gemmataceae</taxon>
        <taxon>Frigoriglobus</taxon>
    </lineage>
</organism>
<reference evidence="2" key="1">
    <citation type="submission" date="2020-05" db="EMBL/GenBank/DDBJ databases">
        <title>Frigoriglobus tundricola gen. nov., sp. nov., a psychrotolerant cellulolytic planctomycete of the family Gemmataceae with two divergent copies of 16S rRNA gene.</title>
        <authorList>
            <person name="Kulichevskaya I.S."/>
            <person name="Ivanova A.A."/>
            <person name="Naumoff D.G."/>
            <person name="Beletsky A.V."/>
            <person name="Rijpstra W.I.C."/>
            <person name="Sinninghe Damste J.S."/>
            <person name="Mardanov A.V."/>
            <person name="Ravin N.V."/>
            <person name="Dedysh S.N."/>
        </authorList>
    </citation>
    <scope>NUCLEOTIDE SEQUENCE [LARGE SCALE GENOMIC DNA]</scope>
    <source>
        <strain evidence="2">PL17</strain>
    </source>
</reference>
<proteinExistence type="predicted"/>